<dbReference type="RefSeq" id="WP_239641620.1">
    <property type="nucleotide sequence ID" value="NZ_BAND01000038.1"/>
</dbReference>
<evidence type="ECO:0000256" key="1">
    <source>
        <dbReference type="ARBA" id="ARBA00001602"/>
    </source>
</evidence>
<dbReference type="GO" id="GO:0008360">
    <property type="term" value="P:regulation of cell shape"/>
    <property type="evidence" value="ECO:0007669"/>
    <property type="project" value="UniProtKB-KW"/>
</dbReference>
<evidence type="ECO:0000256" key="4">
    <source>
        <dbReference type="ARBA" id="ARBA00022984"/>
    </source>
</evidence>
<reference evidence="8 9" key="2">
    <citation type="journal article" date="2014" name="FEMS Microbiol. Lett.">
        <title>Draft genomic DNA sequence of the facultatively methylotrophic bacterium Acidomonas methanolica type strain MB58.</title>
        <authorList>
            <person name="Higashiura N."/>
            <person name="Hadano H."/>
            <person name="Hirakawa H."/>
            <person name="Matsutani M."/>
            <person name="Takabe S."/>
            <person name="Matsushita K."/>
            <person name="Azuma Y."/>
        </authorList>
    </citation>
    <scope>NUCLEOTIDE SEQUENCE [LARGE SCALE GENOMIC DNA]</scope>
    <source>
        <strain evidence="8 9">MB58</strain>
    </source>
</reference>
<organism evidence="8 9">
    <name type="scientific">Acidomonas methanolica NBRC 104435</name>
    <dbReference type="NCBI Taxonomy" id="1231351"/>
    <lineage>
        <taxon>Bacteria</taxon>
        <taxon>Pseudomonadati</taxon>
        <taxon>Pseudomonadota</taxon>
        <taxon>Alphaproteobacteria</taxon>
        <taxon>Acetobacterales</taxon>
        <taxon>Acetobacteraceae</taxon>
        <taxon>Acidomonas</taxon>
    </lineage>
</organism>
<accession>A0A023D3X1</accession>
<keyword evidence="3 7" id="KW-0133">Cell shape</keyword>
<dbReference type="Pfam" id="PF01177">
    <property type="entry name" value="Asp_Glu_race"/>
    <property type="match status" value="1"/>
</dbReference>
<keyword evidence="5 7" id="KW-0413">Isomerase</keyword>
<evidence type="ECO:0000313" key="9">
    <source>
        <dbReference type="Proteomes" id="UP000019760"/>
    </source>
</evidence>
<dbReference type="PANTHER" id="PTHR21198">
    <property type="entry name" value="GLUTAMATE RACEMASE"/>
    <property type="match status" value="1"/>
</dbReference>
<comment type="caution">
    <text evidence="8">The sequence shown here is derived from an EMBL/GenBank/DDBJ whole genome shotgun (WGS) entry which is preliminary data.</text>
</comment>
<dbReference type="GO" id="GO:0071555">
    <property type="term" value="P:cell wall organization"/>
    <property type="evidence" value="ECO:0007669"/>
    <property type="project" value="UniProtKB-KW"/>
</dbReference>
<sequence length="294" mass="31163">MPEERPGRVLAFDSGIGGLGVVRALRAALPAATVIDYLADNALFPYGEQPDDRLVARIVALIGAAIAGRRPDVVLIACNTASTLALASLRTRYDLPFVGCVPPVRWAARVSTSRVIGILATAATARRPYLRALRDEFAPDCTLITHGARGLADLAERSFLGTAVPDELVARELDSLFSQPDGARIDAVGLGCTHYTFLADAFARLSPPGVHWLDPAEAVAHRVATVLATRSSIAGDLTAGDTPPPFLAEEMLLTGPAPDAEALDRAVRRIGYRGFRVLTPVETGEAPQLARLTV</sequence>
<feature type="active site" description="Proton donor/acceptor" evidence="7">
    <location>
        <position position="78"/>
    </location>
</feature>
<dbReference type="GO" id="GO:0009252">
    <property type="term" value="P:peptidoglycan biosynthetic process"/>
    <property type="evidence" value="ECO:0007669"/>
    <property type="project" value="UniProtKB-UniRule"/>
</dbReference>
<reference evidence="9" key="1">
    <citation type="journal article" date="2014" name="FEMS Microbiol. Lett.">
        <title>Draft Genomic DNA Sequence of the Facultatively Methylotrophic Bacterium Acidomonas methanolica type strain MB58.</title>
        <authorList>
            <person name="Higashiura N."/>
            <person name="Hadano H."/>
            <person name="Hirakawa H."/>
            <person name="Matsutani M."/>
            <person name="Takabe S."/>
            <person name="Matsushita K."/>
            <person name="Azuma Y."/>
        </authorList>
    </citation>
    <scope>NUCLEOTIDE SEQUENCE [LARGE SCALE GENOMIC DNA]</scope>
    <source>
        <strain evidence="9">MB58</strain>
    </source>
</reference>
<keyword evidence="9" id="KW-1185">Reference proteome</keyword>
<dbReference type="SUPFAM" id="SSF53681">
    <property type="entry name" value="Aspartate/glutamate racemase"/>
    <property type="match status" value="2"/>
</dbReference>
<feature type="binding site" evidence="7">
    <location>
        <begin position="193"/>
        <end position="194"/>
    </location>
    <ligand>
        <name>substrate</name>
    </ligand>
</feature>
<dbReference type="EC" id="5.1.1.3" evidence="2 7"/>
<dbReference type="InterPro" id="IPR001920">
    <property type="entry name" value="Asp/Glu_race"/>
</dbReference>
<comment type="similarity">
    <text evidence="7">Belongs to the aspartate/glutamate racemases family.</text>
</comment>
<proteinExistence type="inferred from homology"/>
<dbReference type="HAMAP" id="MF_00258">
    <property type="entry name" value="Glu_racemase"/>
    <property type="match status" value="1"/>
</dbReference>
<evidence type="ECO:0000256" key="5">
    <source>
        <dbReference type="ARBA" id="ARBA00023235"/>
    </source>
</evidence>
<evidence type="ECO:0000256" key="3">
    <source>
        <dbReference type="ARBA" id="ARBA00022960"/>
    </source>
</evidence>
<protein>
    <recommendedName>
        <fullName evidence="2 7">Glutamate racemase</fullName>
        <ecNumber evidence="2 7">5.1.1.3</ecNumber>
    </recommendedName>
</protein>
<dbReference type="PANTHER" id="PTHR21198:SF2">
    <property type="entry name" value="GLUTAMATE RACEMASE"/>
    <property type="match status" value="1"/>
</dbReference>
<feature type="binding site" evidence="7">
    <location>
        <begin position="13"/>
        <end position="14"/>
    </location>
    <ligand>
        <name>substrate</name>
    </ligand>
</feature>
<comment type="function">
    <text evidence="7">Provides the (R)-glutamate required for cell wall biosynthesis.</text>
</comment>
<dbReference type="UniPathway" id="UPA00219"/>
<dbReference type="EMBL" id="BAND01000038">
    <property type="protein sequence ID" value="GAJ28759.1"/>
    <property type="molecule type" value="Genomic_DNA"/>
</dbReference>
<dbReference type="AlphaFoldDB" id="A0A023D3X1"/>
<feature type="active site" description="Proton donor/acceptor" evidence="7">
    <location>
        <position position="192"/>
    </location>
</feature>
<comment type="catalytic activity">
    <reaction evidence="1 7">
        <text>L-glutamate = D-glutamate</text>
        <dbReference type="Rhea" id="RHEA:12813"/>
        <dbReference type="ChEBI" id="CHEBI:29985"/>
        <dbReference type="ChEBI" id="CHEBI:29986"/>
        <dbReference type="EC" id="5.1.1.3"/>
    </reaction>
</comment>
<dbReference type="GO" id="GO:0008881">
    <property type="term" value="F:glutamate racemase activity"/>
    <property type="evidence" value="ECO:0007669"/>
    <property type="project" value="UniProtKB-UniRule"/>
</dbReference>
<dbReference type="Gene3D" id="3.40.50.1860">
    <property type="match status" value="2"/>
</dbReference>
<comment type="pathway">
    <text evidence="7">Cell wall biogenesis; peptidoglycan biosynthesis.</text>
</comment>
<evidence type="ECO:0000313" key="8">
    <source>
        <dbReference type="EMBL" id="GAJ28759.1"/>
    </source>
</evidence>
<evidence type="ECO:0000256" key="6">
    <source>
        <dbReference type="ARBA" id="ARBA00023316"/>
    </source>
</evidence>
<keyword evidence="6 7" id="KW-0961">Cell wall biogenesis/degradation</keyword>
<name>A0A023D3X1_ACIMT</name>
<gene>
    <name evidence="7" type="primary">murI</name>
    <name evidence="8" type="ORF">Amme_038_008</name>
</gene>
<dbReference type="Proteomes" id="UP000019760">
    <property type="component" value="Unassembled WGS sequence"/>
</dbReference>
<evidence type="ECO:0000256" key="2">
    <source>
        <dbReference type="ARBA" id="ARBA00013090"/>
    </source>
</evidence>
<feature type="binding site" evidence="7">
    <location>
        <begin position="46"/>
        <end position="47"/>
    </location>
    <ligand>
        <name>substrate</name>
    </ligand>
</feature>
<dbReference type="InterPro" id="IPR004391">
    <property type="entry name" value="Glu_race"/>
</dbReference>
<keyword evidence="4 7" id="KW-0573">Peptidoglycan synthesis</keyword>
<evidence type="ECO:0000256" key="7">
    <source>
        <dbReference type="HAMAP-Rule" id="MF_00258"/>
    </source>
</evidence>
<feature type="binding site" evidence="7">
    <location>
        <begin position="79"/>
        <end position="80"/>
    </location>
    <ligand>
        <name>substrate</name>
    </ligand>
</feature>
<dbReference type="InterPro" id="IPR015942">
    <property type="entry name" value="Asp/Glu/hydantoin_racemase"/>
</dbReference>